<dbReference type="EMBL" id="JBHFAB010000013">
    <property type="protein sequence ID" value="MFC1418651.1"/>
    <property type="molecule type" value="Genomic_DNA"/>
</dbReference>
<gene>
    <name evidence="1" type="ORF">ACEZDE_18735</name>
</gene>
<protein>
    <submittedName>
        <fullName evidence="1">Uncharacterized protein</fullName>
    </submittedName>
</protein>
<sequence length="96" mass="10645">MTRPAALPAWIYRCESCLAYANVPVQELSDLIGLRLAGWVTDHLLADHPEALPPYRTDCAYCSSWQRAEAAGESGVTEPAMRHRASHILSDILTEH</sequence>
<organism evidence="1 2">
    <name type="scientific">Streptacidiphilus cavernicola</name>
    <dbReference type="NCBI Taxonomy" id="3342716"/>
    <lineage>
        <taxon>Bacteria</taxon>
        <taxon>Bacillati</taxon>
        <taxon>Actinomycetota</taxon>
        <taxon>Actinomycetes</taxon>
        <taxon>Kitasatosporales</taxon>
        <taxon>Streptomycetaceae</taxon>
        <taxon>Streptacidiphilus</taxon>
    </lineage>
</organism>
<comment type="caution">
    <text evidence="1">The sequence shown here is derived from an EMBL/GenBank/DDBJ whole genome shotgun (WGS) entry which is preliminary data.</text>
</comment>
<proteinExistence type="predicted"/>
<keyword evidence="2" id="KW-1185">Reference proteome</keyword>
<evidence type="ECO:0000313" key="1">
    <source>
        <dbReference type="EMBL" id="MFC1418651.1"/>
    </source>
</evidence>
<accession>A0ABV6VY20</accession>
<dbReference type="RefSeq" id="WP_380537447.1">
    <property type="nucleotide sequence ID" value="NZ_JBHFAB010000013.1"/>
</dbReference>
<dbReference type="Proteomes" id="UP001592531">
    <property type="component" value="Unassembled WGS sequence"/>
</dbReference>
<name>A0ABV6VY20_9ACTN</name>
<reference evidence="1 2" key="1">
    <citation type="submission" date="2024-09" db="EMBL/GenBank/DDBJ databases">
        <authorList>
            <person name="Lee S.D."/>
        </authorList>
    </citation>
    <scope>NUCLEOTIDE SEQUENCE [LARGE SCALE GENOMIC DNA]</scope>
    <source>
        <strain evidence="1 2">N8-3</strain>
    </source>
</reference>
<evidence type="ECO:0000313" key="2">
    <source>
        <dbReference type="Proteomes" id="UP001592531"/>
    </source>
</evidence>